<dbReference type="GO" id="GO:0030515">
    <property type="term" value="F:snoRNA binding"/>
    <property type="evidence" value="ECO:0007669"/>
    <property type="project" value="InterPro"/>
</dbReference>
<evidence type="ECO:0000313" key="9">
    <source>
        <dbReference type="EMBL" id="KZC10833.1"/>
    </source>
</evidence>
<proteinExistence type="inferred from homology"/>
<organism evidence="9 10">
    <name type="scientific">Dufourea novaeangliae</name>
    <name type="common">Sweat bee</name>
    <dbReference type="NCBI Taxonomy" id="178035"/>
    <lineage>
        <taxon>Eukaryota</taxon>
        <taxon>Metazoa</taxon>
        <taxon>Ecdysozoa</taxon>
        <taxon>Arthropoda</taxon>
        <taxon>Hexapoda</taxon>
        <taxon>Insecta</taxon>
        <taxon>Pterygota</taxon>
        <taxon>Neoptera</taxon>
        <taxon>Endopterygota</taxon>
        <taxon>Hymenoptera</taxon>
        <taxon>Apocrita</taxon>
        <taxon>Aculeata</taxon>
        <taxon>Apoidea</taxon>
        <taxon>Anthophila</taxon>
        <taxon>Halictidae</taxon>
        <taxon>Rophitinae</taxon>
        <taxon>Dufourea</taxon>
    </lineage>
</organism>
<comment type="similarity">
    <text evidence="2">Belongs to the NOP10 family.</text>
</comment>
<comment type="subcellular location">
    <subcellularLocation>
        <location evidence="1">Nucleus</location>
        <location evidence="1">Nucleolus</location>
    </subcellularLocation>
</comment>
<dbReference type="Pfam" id="PF04135">
    <property type="entry name" value="Nop10p"/>
    <property type="match status" value="1"/>
</dbReference>
<keyword evidence="4" id="KW-0698">rRNA processing</keyword>
<dbReference type="SUPFAM" id="SSF144210">
    <property type="entry name" value="Nop10-like SnoRNP"/>
    <property type="match status" value="1"/>
</dbReference>
<gene>
    <name evidence="9" type="ORF">WN55_01532</name>
</gene>
<dbReference type="STRING" id="178035.A0A154PG34"/>
<evidence type="ECO:0000256" key="7">
    <source>
        <dbReference type="ARBA" id="ARBA00030185"/>
    </source>
</evidence>
<keyword evidence="6 9" id="KW-0687">Ribonucleoprotein</keyword>
<dbReference type="GO" id="GO:0031429">
    <property type="term" value="C:box H/ACA snoRNP complex"/>
    <property type="evidence" value="ECO:0007669"/>
    <property type="project" value="TreeGrafter"/>
</dbReference>
<dbReference type="PANTHER" id="PTHR13305">
    <property type="entry name" value="RIBOSOME BIOGENESIS PROTEIN NOP10"/>
    <property type="match status" value="1"/>
</dbReference>
<evidence type="ECO:0000313" key="10">
    <source>
        <dbReference type="Proteomes" id="UP000076502"/>
    </source>
</evidence>
<keyword evidence="3" id="KW-0690">Ribosome biogenesis</keyword>
<sequence length="64" mass="7638">MYLMYYLNETGDRVYTLKKVDPNGKPTLSAHPARFSPEDKYSRERITLKRRFDLLLTQQPLPTY</sequence>
<dbReference type="AlphaFoldDB" id="A0A154PG34"/>
<dbReference type="OMA" id="HRIIIKK"/>
<evidence type="ECO:0000256" key="4">
    <source>
        <dbReference type="ARBA" id="ARBA00022552"/>
    </source>
</evidence>
<dbReference type="GO" id="GO:0070034">
    <property type="term" value="F:telomerase RNA binding"/>
    <property type="evidence" value="ECO:0007669"/>
    <property type="project" value="TreeGrafter"/>
</dbReference>
<evidence type="ECO:0000256" key="6">
    <source>
        <dbReference type="ARBA" id="ARBA00023274"/>
    </source>
</evidence>
<dbReference type="EMBL" id="KQ434899">
    <property type="protein sequence ID" value="KZC10833.1"/>
    <property type="molecule type" value="Genomic_DNA"/>
</dbReference>
<dbReference type="Gene3D" id="4.10.80.300">
    <property type="match status" value="1"/>
</dbReference>
<evidence type="ECO:0000256" key="2">
    <source>
        <dbReference type="ARBA" id="ARBA00009462"/>
    </source>
</evidence>
<evidence type="ECO:0000256" key="5">
    <source>
        <dbReference type="ARBA" id="ARBA00023242"/>
    </source>
</evidence>
<protein>
    <recommendedName>
        <fullName evidence="7">Nucleolar protein 10</fullName>
    </recommendedName>
    <alternativeName>
        <fullName evidence="8">Nucleolar protein family A member 3</fullName>
    </alternativeName>
</protein>
<keyword evidence="5" id="KW-0539">Nucleus</keyword>
<accession>A0A154PG34</accession>
<dbReference type="InterPro" id="IPR007264">
    <property type="entry name" value="H/ACA_rnp_Nop10"/>
</dbReference>
<dbReference type="Proteomes" id="UP000076502">
    <property type="component" value="Unassembled WGS sequence"/>
</dbReference>
<evidence type="ECO:0000256" key="8">
    <source>
        <dbReference type="ARBA" id="ARBA00031779"/>
    </source>
</evidence>
<evidence type="ECO:0000256" key="1">
    <source>
        <dbReference type="ARBA" id="ARBA00004604"/>
    </source>
</evidence>
<evidence type="ECO:0000256" key="3">
    <source>
        <dbReference type="ARBA" id="ARBA00022517"/>
    </source>
</evidence>
<reference evidence="9 10" key="1">
    <citation type="submission" date="2015-07" db="EMBL/GenBank/DDBJ databases">
        <title>The genome of Dufourea novaeangliae.</title>
        <authorList>
            <person name="Pan H."/>
            <person name="Kapheim K."/>
        </authorList>
    </citation>
    <scope>NUCLEOTIDE SEQUENCE [LARGE SCALE GENOMIC DNA]</scope>
    <source>
        <strain evidence="9">0120121106</strain>
        <tissue evidence="9">Whole body</tissue>
    </source>
</reference>
<dbReference type="PANTHER" id="PTHR13305:SF0">
    <property type="entry name" value="H_ACA RIBONUCLEOPROTEIN COMPLEX SUBUNIT 3"/>
    <property type="match status" value="1"/>
</dbReference>
<keyword evidence="10" id="KW-1185">Reference proteome</keyword>
<dbReference type="FunFam" id="4.10.80.300:FF:000001">
    <property type="entry name" value="H/ACA ribonucleoprotein complex subunit 3"/>
    <property type="match status" value="1"/>
</dbReference>
<name>A0A154PG34_DUFNO</name>
<dbReference type="GO" id="GO:0031120">
    <property type="term" value="P:snRNA pseudouridine synthesis"/>
    <property type="evidence" value="ECO:0007669"/>
    <property type="project" value="TreeGrafter"/>
</dbReference>
<dbReference type="GO" id="GO:0031118">
    <property type="term" value="P:rRNA pseudouridine synthesis"/>
    <property type="evidence" value="ECO:0007669"/>
    <property type="project" value="TreeGrafter"/>
</dbReference>
<dbReference type="GO" id="GO:1904874">
    <property type="term" value="P:positive regulation of telomerase RNA localization to Cajal body"/>
    <property type="evidence" value="ECO:0007669"/>
    <property type="project" value="TreeGrafter"/>
</dbReference>
<dbReference type="OrthoDB" id="13807at2759"/>
<dbReference type="InterPro" id="IPR036756">
    <property type="entry name" value="H/ACA_rnp_Nop10_sf"/>
</dbReference>